<accession>A0ABX7UZM6</accession>
<dbReference type="InterPro" id="IPR036259">
    <property type="entry name" value="MFS_trans_sf"/>
</dbReference>
<proteinExistence type="inferred from homology"/>
<feature type="transmembrane region" description="Helical" evidence="8">
    <location>
        <begin position="286"/>
        <end position="306"/>
    </location>
</feature>
<organism evidence="10 11">
    <name type="scientific">Brenneria izadpanahii</name>
    <dbReference type="NCBI Taxonomy" id="2722756"/>
    <lineage>
        <taxon>Bacteria</taxon>
        <taxon>Pseudomonadati</taxon>
        <taxon>Pseudomonadota</taxon>
        <taxon>Gammaproteobacteria</taxon>
        <taxon>Enterobacterales</taxon>
        <taxon>Pectobacteriaceae</taxon>
        <taxon>Brenneria</taxon>
    </lineage>
</organism>
<feature type="domain" description="Major facilitator superfamily (MFS) profile" evidence="9">
    <location>
        <begin position="11"/>
        <end position="436"/>
    </location>
</feature>
<dbReference type="PROSITE" id="PS50850">
    <property type="entry name" value="MFS"/>
    <property type="match status" value="1"/>
</dbReference>
<evidence type="ECO:0000256" key="4">
    <source>
        <dbReference type="ARBA" id="ARBA00022692"/>
    </source>
</evidence>
<dbReference type="Pfam" id="PF00083">
    <property type="entry name" value="Sugar_tr"/>
    <property type="match status" value="1"/>
</dbReference>
<name>A0ABX7UZM6_9GAMM</name>
<dbReference type="InterPro" id="IPR050814">
    <property type="entry name" value="Myo-inositol_Transporter"/>
</dbReference>
<feature type="transmembrane region" description="Helical" evidence="8">
    <location>
        <begin position="12"/>
        <end position="36"/>
    </location>
</feature>
<feature type="transmembrane region" description="Helical" evidence="8">
    <location>
        <begin position="251"/>
        <end position="274"/>
    </location>
</feature>
<keyword evidence="5 8" id="KW-1133">Transmembrane helix</keyword>
<evidence type="ECO:0000256" key="5">
    <source>
        <dbReference type="ARBA" id="ARBA00022989"/>
    </source>
</evidence>
<gene>
    <name evidence="10" type="ORF">HC231_14630</name>
</gene>
<feature type="transmembrane region" description="Helical" evidence="8">
    <location>
        <begin position="407"/>
        <end position="430"/>
    </location>
</feature>
<dbReference type="InterPro" id="IPR005828">
    <property type="entry name" value="MFS_sugar_transport-like"/>
</dbReference>
<feature type="transmembrane region" description="Helical" evidence="8">
    <location>
        <begin position="345"/>
        <end position="369"/>
    </location>
</feature>
<dbReference type="PROSITE" id="PS00217">
    <property type="entry name" value="SUGAR_TRANSPORT_2"/>
    <property type="match status" value="1"/>
</dbReference>
<dbReference type="InterPro" id="IPR005829">
    <property type="entry name" value="Sugar_transporter_CS"/>
</dbReference>
<comment type="similarity">
    <text evidence="2 7">Belongs to the major facilitator superfamily. Sugar transporter (TC 2.A.1.1) family.</text>
</comment>
<evidence type="ECO:0000256" key="2">
    <source>
        <dbReference type="ARBA" id="ARBA00010992"/>
    </source>
</evidence>
<evidence type="ECO:0000259" key="9">
    <source>
        <dbReference type="PROSITE" id="PS50850"/>
    </source>
</evidence>
<dbReference type="PANTHER" id="PTHR48020">
    <property type="entry name" value="PROTON MYO-INOSITOL COTRANSPORTER"/>
    <property type="match status" value="1"/>
</dbReference>
<comment type="subcellular location">
    <subcellularLocation>
        <location evidence="1">Endomembrane system</location>
        <topology evidence="1">Multi-pass membrane protein</topology>
    </subcellularLocation>
</comment>
<evidence type="ECO:0000256" key="7">
    <source>
        <dbReference type="RuleBase" id="RU003346"/>
    </source>
</evidence>
<dbReference type="PRINTS" id="PR00171">
    <property type="entry name" value="SUGRTRNSPORT"/>
</dbReference>
<evidence type="ECO:0000256" key="1">
    <source>
        <dbReference type="ARBA" id="ARBA00004127"/>
    </source>
</evidence>
<dbReference type="PANTHER" id="PTHR48020:SF12">
    <property type="entry name" value="PROTON MYO-INOSITOL COTRANSPORTER"/>
    <property type="match status" value="1"/>
</dbReference>
<dbReference type="InterPro" id="IPR020846">
    <property type="entry name" value="MFS_dom"/>
</dbReference>
<dbReference type="Gene3D" id="1.20.1250.20">
    <property type="entry name" value="MFS general substrate transporter like domains"/>
    <property type="match status" value="1"/>
</dbReference>
<keyword evidence="6 8" id="KW-0472">Membrane</keyword>
<sequence>MSNRNIKTGIIYFFGALGGLLFGYDTGVIAIALTYIKKDVTLSATPLSSAAEGLIVSGVLWGAIPGAVLAGPLSDRFGRKRVIIALGFLFTIGALGCAWAPTVSVLVFSRIILGFAVGGASGLVPVYLSEIAPAGSRGMIGGINTSMNAVGILMAYIFGNLCAANADWRMMVGLAIVPSIMLMVGMFFMPESPRWLLKNVGEKASRKVLLMLRNEKEVDAEIAEINLANEMEVKQNQSRWEMLSESWVRKLILIGIGLAIGQQILGAQVLLYYTPTILLGVGFSEQFALLSTLGIGIINLLFTFLGMALIDRWGRKKLLIAGNILMCVSIALLGGLGVLNISSGPLMLTCMCLFMVGFSGSWGMTVWVVLSEIFPLKIRGLGMGICSTCLWVSCALVSQFFPILSDIIGYYTIFLIFAGINVLVLLFVAFKVPETARRSLEVIEMQMRANY</sequence>
<dbReference type="RefSeq" id="WP_208227342.1">
    <property type="nucleotide sequence ID" value="NZ_CP050854.1"/>
</dbReference>
<feature type="transmembrane region" description="Helical" evidence="8">
    <location>
        <begin position="381"/>
        <end position="401"/>
    </location>
</feature>
<dbReference type="SUPFAM" id="SSF103473">
    <property type="entry name" value="MFS general substrate transporter"/>
    <property type="match status" value="1"/>
</dbReference>
<protein>
    <submittedName>
        <fullName evidence="10">Sugar porter family MFS transporter</fullName>
    </submittedName>
</protein>
<evidence type="ECO:0000256" key="6">
    <source>
        <dbReference type="ARBA" id="ARBA00023136"/>
    </source>
</evidence>
<keyword evidence="3 7" id="KW-0813">Transport</keyword>
<keyword evidence="4 8" id="KW-0812">Transmembrane</keyword>
<feature type="transmembrane region" description="Helical" evidence="8">
    <location>
        <begin position="318"/>
        <end position="339"/>
    </location>
</feature>
<reference evidence="10 11" key="1">
    <citation type="submission" date="2020-03" db="EMBL/GenBank/DDBJ databases">
        <authorList>
            <person name="Bakhshi Ganjeh M."/>
        </authorList>
    </citation>
    <scope>NUCLEOTIDE SEQUENCE [LARGE SCALE GENOMIC DNA]</scope>
    <source>
        <strain evidence="11">Iran 50</strain>
    </source>
</reference>
<feature type="transmembrane region" description="Helical" evidence="8">
    <location>
        <begin position="82"/>
        <end position="101"/>
    </location>
</feature>
<keyword evidence="11" id="KW-1185">Reference proteome</keyword>
<dbReference type="InterPro" id="IPR003663">
    <property type="entry name" value="Sugar/inositol_transpt"/>
</dbReference>
<feature type="transmembrane region" description="Helical" evidence="8">
    <location>
        <begin position="140"/>
        <end position="158"/>
    </location>
</feature>
<evidence type="ECO:0000256" key="3">
    <source>
        <dbReference type="ARBA" id="ARBA00022448"/>
    </source>
</evidence>
<feature type="transmembrane region" description="Helical" evidence="8">
    <location>
        <begin position="48"/>
        <end position="70"/>
    </location>
</feature>
<dbReference type="Proteomes" id="UP000671960">
    <property type="component" value="Chromosome"/>
</dbReference>
<feature type="transmembrane region" description="Helical" evidence="8">
    <location>
        <begin position="170"/>
        <end position="189"/>
    </location>
</feature>
<evidence type="ECO:0000313" key="10">
    <source>
        <dbReference type="EMBL" id="QTF09004.1"/>
    </source>
</evidence>
<dbReference type="NCBIfam" id="TIGR00879">
    <property type="entry name" value="SP"/>
    <property type="match status" value="1"/>
</dbReference>
<feature type="transmembrane region" description="Helical" evidence="8">
    <location>
        <begin position="107"/>
        <end position="128"/>
    </location>
</feature>
<evidence type="ECO:0000313" key="11">
    <source>
        <dbReference type="Proteomes" id="UP000671960"/>
    </source>
</evidence>
<dbReference type="EMBL" id="CP050854">
    <property type="protein sequence ID" value="QTF09004.1"/>
    <property type="molecule type" value="Genomic_DNA"/>
</dbReference>
<dbReference type="PROSITE" id="PS00216">
    <property type="entry name" value="SUGAR_TRANSPORT_1"/>
    <property type="match status" value="2"/>
</dbReference>
<evidence type="ECO:0000256" key="8">
    <source>
        <dbReference type="SAM" id="Phobius"/>
    </source>
</evidence>